<keyword evidence="4" id="KW-1185">Reference proteome</keyword>
<name>A0ABR8AQP0_9CYAN</name>
<dbReference type="SUPFAM" id="SSF82153">
    <property type="entry name" value="FAS1 domain"/>
    <property type="match status" value="1"/>
</dbReference>
<dbReference type="RefSeq" id="WP_190552181.1">
    <property type="nucleotide sequence ID" value="NZ_CAWPNO010000034.1"/>
</dbReference>
<evidence type="ECO:0000259" key="2">
    <source>
        <dbReference type="PROSITE" id="PS50213"/>
    </source>
</evidence>
<accession>A0ABR8AQP0</accession>
<proteinExistence type="predicted"/>
<dbReference type="InterPro" id="IPR050904">
    <property type="entry name" value="Adhesion/Biosynth-related"/>
</dbReference>
<evidence type="ECO:0000313" key="4">
    <source>
        <dbReference type="Proteomes" id="UP000658514"/>
    </source>
</evidence>
<dbReference type="PANTHER" id="PTHR10900:SF77">
    <property type="entry name" value="FI19380P1"/>
    <property type="match status" value="1"/>
</dbReference>
<reference evidence="3 4" key="1">
    <citation type="journal article" date="2020" name="ISME J.">
        <title>Comparative genomics reveals insights into cyanobacterial evolution and habitat adaptation.</title>
        <authorList>
            <person name="Chen M.Y."/>
            <person name="Teng W.K."/>
            <person name="Zhao L."/>
            <person name="Hu C.X."/>
            <person name="Zhou Y.K."/>
            <person name="Han B.P."/>
            <person name="Song L.R."/>
            <person name="Shu W.S."/>
        </authorList>
    </citation>
    <scope>NUCLEOTIDE SEQUENCE [LARGE SCALE GENOMIC DNA]</scope>
    <source>
        <strain evidence="3 4">FACHB-288</strain>
    </source>
</reference>
<dbReference type="InterPro" id="IPR000782">
    <property type="entry name" value="FAS1_domain"/>
</dbReference>
<sequence>MKANYSQLLTSLAGIVGIAGSSLLINLPSQAKEVTNPNPTIFSEAPYNRSQRIDANANYTPVQSTEDTAKGATSDRNLVAQKPKKRGVNPNPSIFNEPPYNRGSRTAGAEVTPTSNSTPEPKPSTPATPATPVTPTTPAAPVTPATPATPATPTTPTTPAPNQTAPGSGSSNNSQDKNLVALAESNASFSTLTKALKAAGLTTTLAGKENYTIFAPTDAAFAKLPPDAVRDLLKPENKEVLVKILTYHVVPGKVLSTDLKSGEVKSIEGGAINVKVDPKAGVTVNDAKVTQADITGSNGVIHAIDEVILPPDL</sequence>
<organism evidence="3 4">
    <name type="scientific">Calothrix parietina FACHB-288</name>
    <dbReference type="NCBI Taxonomy" id="2692896"/>
    <lineage>
        <taxon>Bacteria</taxon>
        <taxon>Bacillati</taxon>
        <taxon>Cyanobacteriota</taxon>
        <taxon>Cyanophyceae</taxon>
        <taxon>Nostocales</taxon>
        <taxon>Calotrichaceae</taxon>
        <taxon>Calothrix</taxon>
    </lineage>
</organism>
<dbReference type="SMART" id="SM00554">
    <property type="entry name" value="FAS1"/>
    <property type="match status" value="1"/>
</dbReference>
<protein>
    <submittedName>
        <fullName evidence="3">Fasciclin domain-containing protein</fullName>
    </submittedName>
</protein>
<feature type="region of interest" description="Disordered" evidence="1">
    <location>
        <begin position="33"/>
        <end position="175"/>
    </location>
</feature>
<dbReference type="EMBL" id="JACJQH010000129">
    <property type="protein sequence ID" value="MBD2200902.1"/>
    <property type="molecule type" value="Genomic_DNA"/>
</dbReference>
<dbReference type="PANTHER" id="PTHR10900">
    <property type="entry name" value="PERIOSTIN-RELATED"/>
    <property type="match status" value="1"/>
</dbReference>
<evidence type="ECO:0000256" key="1">
    <source>
        <dbReference type="SAM" id="MobiDB-lite"/>
    </source>
</evidence>
<dbReference type="Proteomes" id="UP000658514">
    <property type="component" value="Unassembled WGS sequence"/>
</dbReference>
<dbReference type="Pfam" id="PF02469">
    <property type="entry name" value="Fasciclin"/>
    <property type="match status" value="1"/>
</dbReference>
<dbReference type="InterPro" id="IPR036378">
    <property type="entry name" value="FAS1_dom_sf"/>
</dbReference>
<gene>
    <name evidence="3" type="ORF">H6G24_36600</name>
</gene>
<comment type="caution">
    <text evidence="3">The sequence shown here is derived from an EMBL/GenBank/DDBJ whole genome shotgun (WGS) entry which is preliminary data.</text>
</comment>
<dbReference type="Gene3D" id="2.30.180.10">
    <property type="entry name" value="FAS1 domain"/>
    <property type="match status" value="1"/>
</dbReference>
<feature type="domain" description="FAS1" evidence="2">
    <location>
        <begin position="176"/>
        <end position="308"/>
    </location>
</feature>
<feature type="compositionally biased region" description="Polar residues" evidence="1">
    <location>
        <begin position="57"/>
        <end position="66"/>
    </location>
</feature>
<evidence type="ECO:0000313" key="3">
    <source>
        <dbReference type="EMBL" id="MBD2200902.1"/>
    </source>
</evidence>
<feature type="compositionally biased region" description="Low complexity" evidence="1">
    <location>
        <begin position="127"/>
        <end position="166"/>
    </location>
</feature>
<dbReference type="PROSITE" id="PS50213">
    <property type="entry name" value="FAS1"/>
    <property type="match status" value="1"/>
</dbReference>